<evidence type="ECO:0000313" key="2">
    <source>
        <dbReference type="Proteomes" id="UP000003019"/>
    </source>
</evidence>
<protein>
    <submittedName>
        <fullName evidence="1">Uncharacterized protein</fullName>
    </submittedName>
</protein>
<dbReference type="EMBL" id="AGAY01000034">
    <property type="protein sequence ID" value="EGY52798.1"/>
    <property type="molecule type" value="Genomic_DNA"/>
</dbReference>
<reference evidence="1 2" key="1">
    <citation type="submission" date="2011-05" db="EMBL/GenBank/DDBJ databases">
        <authorList>
            <person name="Muzny D."/>
            <person name="Qin X."/>
            <person name="Deng J."/>
            <person name="Jiang H."/>
            <person name="Liu Y."/>
            <person name="Qu J."/>
            <person name="Song X.-Z."/>
            <person name="Zhang L."/>
            <person name="Thornton R."/>
            <person name="Coyle M."/>
            <person name="Francisco L."/>
            <person name="Jackson L."/>
            <person name="Javaid M."/>
            <person name="Korchina V."/>
            <person name="Kovar C."/>
            <person name="Mata R."/>
            <person name="Mathew T."/>
            <person name="Ngo R."/>
            <person name="Nguyen L."/>
            <person name="Nguyen N."/>
            <person name="Okwuonu G."/>
            <person name="Ongeri F."/>
            <person name="Pham C."/>
            <person name="Simmons D."/>
            <person name="Wilczek-Boney K."/>
            <person name="Hale W."/>
            <person name="Jakkamsetti A."/>
            <person name="Pham P."/>
            <person name="Ruth R."/>
            <person name="San Lucas F."/>
            <person name="Warren J."/>
            <person name="Zhang J."/>
            <person name="Zhao Z."/>
            <person name="Zhou C."/>
            <person name="Zhu D."/>
            <person name="Lee S."/>
            <person name="Bess C."/>
            <person name="Blankenburg K."/>
            <person name="Forbes L."/>
            <person name="Fu Q."/>
            <person name="Gubbala S."/>
            <person name="Hirani K."/>
            <person name="Jayaseelan J.C."/>
            <person name="Lara F."/>
            <person name="Munidasa M."/>
            <person name="Palculict T."/>
            <person name="Patil S."/>
            <person name="Pu L.-L."/>
            <person name="Saada N."/>
            <person name="Tang L."/>
            <person name="Weissenberger G."/>
            <person name="Zhu Y."/>
            <person name="Hemphill L."/>
            <person name="Shang Y."/>
            <person name="Youmans B."/>
            <person name="Ayvaz T."/>
            <person name="Ross M."/>
            <person name="Santibanez J."/>
            <person name="Aqrawi P."/>
            <person name="Gross S."/>
            <person name="Joshi V."/>
            <person name="Fowler G."/>
            <person name="Nazareth L."/>
            <person name="Reid J."/>
            <person name="Worley K."/>
            <person name="Petrosino J."/>
            <person name="Highlander S."/>
            <person name="Gibbs R."/>
        </authorList>
    </citation>
    <scope>NUCLEOTIDE SEQUENCE [LARGE SCALE GENOMIC DNA]</scope>
    <source>
        <strain evidence="1 2">871</strain>
    </source>
</reference>
<sequence length="39" mass="4411">MRIARRFLHAETGYLKPNTPMAGVQVAHCLSRMSHDFAP</sequence>
<dbReference type="HOGENOM" id="CLU_3313306_0_0_4"/>
<dbReference type="Proteomes" id="UP000003019">
    <property type="component" value="Unassembled WGS sequence"/>
</dbReference>
<keyword evidence="2" id="KW-1185">Reference proteome</keyword>
<accession>G4CH88</accession>
<evidence type="ECO:0000313" key="1">
    <source>
        <dbReference type="EMBL" id="EGY52798.1"/>
    </source>
</evidence>
<dbReference type="PATRIC" id="fig|1032488.3.peg.912"/>
<organism evidence="1 2">
    <name type="scientific">Neisseria shayeganii 871</name>
    <dbReference type="NCBI Taxonomy" id="1032488"/>
    <lineage>
        <taxon>Bacteria</taxon>
        <taxon>Pseudomonadati</taxon>
        <taxon>Pseudomonadota</taxon>
        <taxon>Betaproteobacteria</taxon>
        <taxon>Neisseriales</taxon>
        <taxon>Neisseriaceae</taxon>
        <taxon>Neisseria</taxon>
    </lineage>
</organism>
<dbReference type="AlphaFoldDB" id="G4CH88"/>
<proteinExistence type="predicted"/>
<comment type="caution">
    <text evidence="1">The sequence shown here is derived from an EMBL/GenBank/DDBJ whole genome shotgun (WGS) entry which is preliminary data.</text>
</comment>
<gene>
    <name evidence="1" type="ORF">HMPREF9371_0977</name>
</gene>
<name>G4CH88_9NEIS</name>